<dbReference type="PROSITE" id="PS51662">
    <property type="entry name" value="BP_PHYTASE"/>
    <property type="match status" value="1"/>
</dbReference>
<proteinExistence type="predicted"/>
<dbReference type="EMBL" id="FQXQ01000003">
    <property type="protein sequence ID" value="SHH70695.1"/>
    <property type="molecule type" value="Genomic_DNA"/>
</dbReference>
<dbReference type="SUPFAM" id="SSF50956">
    <property type="entry name" value="Thermostable phytase (3-phytase)"/>
    <property type="match status" value="1"/>
</dbReference>
<dbReference type="RefSeq" id="WP_073120205.1">
    <property type="nucleotide sequence ID" value="NZ_BMEN01000003.1"/>
</dbReference>
<dbReference type="InterPro" id="IPR003431">
    <property type="entry name" value="B-propeller_Phytase"/>
</dbReference>
<dbReference type="Pfam" id="PF02333">
    <property type="entry name" value="Phytase"/>
    <property type="match status" value="1"/>
</dbReference>
<dbReference type="Gene3D" id="2.120.10.30">
    <property type="entry name" value="TolB, C-terminal domain"/>
    <property type="match status" value="1"/>
</dbReference>
<evidence type="ECO:0000259" key="1">
    <source>
        <dbReference type="PROSITE" id="PS51662"/>
    </source>
</evidence>
<organism evidence="2 3">
    <name type="scientific">Wenyingzhuangia marina</name>
    <dbReference type="NCBI Taxonomy" id="1195760"/>
    <lineage>
        <taxon>Bacteria</taxon>
        <taxon>Pseudomonadati</taxon>
        <taxon>Bacteroidota</taxon>
        <taxon>Flavobacteriia</taxon>
        <taxon>Flavobacteriales</taxon>
        <taxon>Flavobacteriaceae</taxon>
        <taxon>Wenyingzhuangia</taxon>
    </lineage>
</organism>
<reference evidence="3" key="1">
    <citation type="submission" date="2016-11" db="EMBL/GenBank/DDBJ databases">
        <authorList>
            <person name="Varghese N."/>
            <person name="Submissions S."/>
        </authorList>
    </citation>
    <scope>NUCLEOTIDE SEQUENCE [LARGE SCALE GENOMIC DNA]</scope>
    <source>
        <strain evidence="3">DSM 100572</strain>
    </source>
</reference>
<sequence>MKRILILGLIALQVVSCQSTKKDTSLVFSVNAVRETVPVQSNDDAADDACVWINQKDVNASLIIGTNKKQGLCTYNLQGELLNNDPVGKVNNVDIRDHFYFKGDTISVVTASNRTNNTITVHQIHADGTLENIAKDSIKSNLKEVYGLCMYQNSGNTYVFISGKDGGVEKWQLIAQENGVVGVLISTIFVGSQTEGMVADDELGFVYIAEEDVALWKYNANNLEETRTLVAKTSDVNMKDDFEGVTLYKQENNTGFVILSSQGNNSYAMFDRVTNKYIKSFTLEDGGIDGTNDTDGIDVTSGSFKDFPKGFFIAQDGTNMDGSVKKNQNFKIVDFRDVLEGL</sequence>
<protein>
    <submittedName>
        <fullName evidence="2">3-phytase</fullName>
    </submittedName>
</protein>
<dbReference type="Proteomes" id="UP000184109">
    <property type="component" value="Unassembled WGS sequence"/>
</dbReference>
<dbReference type="GO" id="GO:0016158">
    <property type="term" value="F:inositol hexakisphosphate 3-phosphatase activity"/>
    <property type="evidence" value="ECO:0007669"/>
    <property type="project" value="InterPro"/>
</dbReference>
<dbReference type="STRING" id="1195760.SAMN05444281_1541"/>
<dbReference type="InterPro" id="IPR011042">
    <property type="entry name" value="6-blade_b-propeller_TolB-like"/>
</dbReference>
<accession>A0A1M5V633</accession>
<keyword evidence="3" id="KW-1185">Reference proteome</keyword>
<dbReference type="OrthoDB" id="8696437at2"/>
<dbReference type="AlphaFoldDB" id="A0A1M5V633"/>
<feature type="domain" description="BPP" evidence="1">
    <location>
        <begin position="20"/>
        <end position="342"/>
    </location>
</feature>
<gene>
    <name evidence="2" type="ORF">SAMN05444281_1541</name>
</gene>
<evidence type="ECO:0000313" key="3">
    <source>
        <dbReference type="Proteomes" id="UP000184109"/>
    </source>
</evidence>
<name>A0A1M5V633_9FLAO</name>
<evidence type="ECO:0000313" key="2">
    <source>
        <dbReference type="EMBL" id="SHH70695.1"/>
    </source>
</evidence>